<feature type="compositionally biased region" description="Low complexity" evidence="1">
    <location>
        <begin position="440"/>
        <end position="487"/>
    </location>
</feature>
<dbReference type="InterPro" id="IPR029058">
    <property type="entry name" value="AB_hydrolase_fold"/>
</dbReference>
<dbReference type="PANTHER" id="PTHR36837">
    <property type="entry name" value="POLY(3-HYDROXYALKANOATE) POLYMERASE SUBUNIT PHAC"/>
    <property type="match status" value="1"/>
</dbReference>
<evidence type="ECO:0000259" key="2">
    <source>
        <dbReference type="Pfam" id="PF06850"/>
    </source>
</evidence>
<feature type="region of interest" description="Disordered" evidence="1">
    <location>
        <begin position="440"/>
        <end position="667"/>
    </location>
</feature>
<name>A0A7W6MRQ2_9HYPH</name>
<dbReference type="InterPro" id="IPR010915">
    <property type="entry name" value="PHB_depoly_PhaZ"/>
</dbReference>
<feature type="compositionally biased region" description="Low complexity" evidence="1">
    <location>
        <begin position="589"/>
        <end position="628"/>
    </location>
</feature>
<feature type="compositionally biased region" description="Low complexity" evidence="1">
    <location>
        <begin position="529"/>
        <end position="562"/>
    </location>
</feature>
<proteinExistence type="predicted"/>
<evidence type="ECO:0000313" key="3">
    <source>
        <dbReference type="EMBL" id="MBB4005224.1"/>
    </source>
</evidence>
<dbReference type="Pfam" id="PF06850">
    <property type="entry name" value="PHB_depo_C"/>
    <property type="match status" value="1"/>
</dbReference>
<dbReference type="InterPro" id="IPR051321">
    <property type="entry name" value="PHA/PHB_synthase"/>
</dbReference>
<feature type="compositionally biased region" description="Low complexity" evidence="1">
    <location>
        <begin position="496"/>
        <end position="519"/>
    </location>
</feature>
<evidence type="ECO:0000313" key="4">
    <source>
        <dbReference type="Proteomes" id="UP000588647"/>
    </source>
</evidence>
<keyword evidence="4" id="KW-1185">Reference proteome</keyword>
<sequence length="667" mass="71945">MLYHLYEMNHAALVPLRAVADATRLFYQHPLNPMSHTHAGRSIAAAAEVFERNTRVYAKPEFGLYETVVAGQRVPVQDKVVWEKPFGRLLHFERALPPRHGKDPRILIVAPMSGHYATLLRGTVEALLPYADVYITDWTDARKVPITEGRFDLDDYVDYLIEMLRFLGPDTHVVGVCQPAVPVIMATALMEAEEDPCAPATMTLMGGPIDTRENPTAVNRLAQEKGIDWFREKVIMPVPFPQPGFMRPVYPGFLQLTGFMSMNLDRHMTAHKEFFWHLVKDDGDSADKHRGFYDEYNAVMDLTAEFYLQTVEEVFIKHSLPKGEMMHRGKRVDLKAIRRTALLTVEGENDDISGVGQTKAAQKLCINITEDKRVHYMQPKVGHYGVFNGSRFRAEIAPRIVDFALTHGTTHAAASLPRKAAAPKTENLKPEALATPIESATSAKAAEKPAAATAAPAEAKKPVAPAKPAAKAKPAARSKPAAKAGPATTSEDAKPAAKSARAPAKPKADKPAAAAAQGEPPRRADNDQPASAPEASPVPAAPAAPETPAKSAARPKAAASRAPQKKERRKPVAPQGPQKLRMVTAASPKSPTRAAAVSAASTVKSAGDAASAPGPANAEATPAAPAKAKVARVSRKATADAAKKGKTGTRQNRRTPRAGKRTLSSRR</sequence>
<dbReference type="InterPro" id="IPR009656">
    <property type="entry name" value="PHB_depo_C"/>
</dbReference>
<protein>
    <submittedName>
        <fullName evidence="3">Polyhydroxyalkanoate depolymerase</fullName>
    </submittedName>
</protein>
<dbReference type="Proteomes" id="UP000588647">
    <property type="component" value="Unassembled WGS sequence"/>
</dbReference>
<accession>A0A7W6MRQ2</accession>
<feature type="domain" description="PHB de-polymerase C-terminal" evidence="2">
    <location>
        <begin position="206"/>
        <end position="404"/>
    </location>
</feature>
<comment type="caution">
    <text evidence="3">The sequence shown here is derived from an EMBL/GenBank/DDBJ whole genome shotgun (WGS) entry which is preliminary data.</text>
</comment>
<evidence type="ECO:0000256" key="1">
    <source>
        <dbReference type="SAM" id="MobiDB-lite"/>
    </source>
</evidence>
<dbReference type="Gene3D" id="3.40.50.1820">
    <property type="entry name" value="alpha/beta hydrolase"/>
    <property type="match status" value="1"/>
</dbReference>
<organism evidence="3 4">
    <name type="scientific">Aurantimonas endophytica</name>
    <dbReference type="NCBI Taxonomy" id="1522175"/>
    <lineage>
        <taxon>Bacteria</taxon>
        <taxon>Pseudomonadati</taxon>
        <taxon>Pseudomonadota</taxon>
        <taxon>Alphaproteobacteria</taxon>
        <taxon>Hyphomicrobiales</taxon>
        <taxon>Aurantimonadaceae</taxon>
        <taxon>Aurantimonas</taxon>
    </lineage>
</organism>
<dbReference type="PANTHER" id="PTHR36837:SF4">
    <property type="entry name" value="BLR0908 PROTEIN"/>
    <property type="match status" value="1"/>
</dbReference>
<dbReference type="SUPFAM" id="SSF53474">
    <property type="entry name" value="alpha/beta-Hydrolases"/>
    <property type="match status" value="1"/>
</dbReference>
<feature type="compositionally biased region" description="Basic residues" evidence="1">
    <location>
        <begin position="644"/>
        <end position="667"/>
    </location>
</feature>
<dbReference type="NCBIfam" id="TIGR01849">
    <property type="entry name" value="PHB_depoly_PhaZ"/>
    <property type="match status" value="1"/>
</dbReference>
<dbReference type="AlphaFoldDB" id="A0A7W6MRQ2"/>
<reference evidence="3 4" key="1">
    <citation type="submission" date="2020-08" db="EMBL/GenBank/DDBJ databases">
        <title>Genomic Encyclopedia of Type Strains, Phase IV (KMG-IV): sequencing the most valuable type-strain genomes for metagenomic binning, comparative biology and taxonomic classification.</title>
        <authorList>
            <person name="Goeker M."/>
        </authorList>
    </citation>
    <scope>NUCLEOTIDE SEQUENCE [LARGE SCALE GENOMIC DNA]</scope>
    <source>
        <strain evidence="3 4">DSM 103570</strain>
    </source>
</reference>
<gene>
    <name evidence="3" type="ORF">GGR03_004323</name>
</gene>
<dbReference type="EMBL" id="JACIEM010000006">
    <property type="protein sequence ID" value="MBB4005224.1"/>
    <property type="molecule type" value="Genomic_DNA"/>
</dbReference>